<reference evidence="2 3" key="2">
    <citation type="submission" date="2020-08" db="EMBL/GenBank/DDBJ databases">
        <authorList>
            <person name="Partida-Martinez L."/>
            <person name="Huntemann M."/>
            <person name="Clum A."/>
            <person name="Wang J."/>
            <person name="Palaniappan K."/>
            <person name="Ritter S."/>
            <person name="Chen I.-M."/>
            <person name="Stamatis D."/>
            <person name="Reddy T."/>
            <person name="O'Malley R."/>
            <person name="Daum C."/>
            <person name="Shapiro N."/>
            <person name="Ivanova N."/>
            <person name="Kyrpides N."/>
            <person name="Woyke T."/>
        </authorList>
    </citation>
    <scope>NUCLEOTIDE SEQUENCE [LARGE SCALE GENOMIC DNA]</scope>
    <source>
        <strain evidence="2 3">RAS26</strain>
    </source>
</reference>
<evidence type="ECO:0000313" key="2">
    <source>
        <dbReference type="EMBL" id="MBB2925187.1"/>
    </source>
</evidence>
<gene>
    <name evidence="2" type="ORF">FHR80_004127</name>
</gene>
<evidence type="ECO:0000313" key="3">
    <source>
        <dbReference type="Proteomes" id="UP000518206"/>
    </source>
</evidence>
<accession>A0A7W4UJ92</accession>
<evidence type="ECO:0008006" key="4">
    <source>
        <dbReference type="Google" id="ProtNLM"/>
    </source>
</evidence>
<dbReference type="AlphaFoldDB" id="A0A7W4UJ92"/>
<comment type="caution">
    <text evidence="2">The sequence shown here is derived from an EMBL/GenBank/DDBJ whole genome shotgun (WGS) entry which is preliminary data.</text>
</comment>
<protein>
    <recommendedName>
        <fullName evidence="4">Transposase DDE domain-containing protein</fullName>
    </recommendedName>
</protein>
<organism evidence="2 3">
    <name type="scientific">Cellulomonas cellasea</name>
    <dbReference type="NCBI Taxonomy" id="43670"/>
    <lineage>
        <taxon>Bacteria</taxon>
        <taxon>Bacillati</taxon>
        <taxon>Actinomycetota</taxon>
        <taxon>Actinomycetes</taxon>
        <taxon>Micrococcales</taxon>
        <taxon>Cellulomonadaceae</taxon>
        <taxon>Cellulomonas</taxon>
    </lineage>
</organism>
<proteinExistence type="predicted"/>
<dbReference type="RefSeq" id="WP_260177206.1">
    <property type="nucleotide sequence ID" value="NZ_JACHVX010000008.1"/>
</dbReference>
<sequence>MTSSTGVSRVVYTPPALTTAQKVKRARAWADREVVNRLVVSRTRTVGRHRALPLDAVAAAMMLHALGRPPAMTIAGVTRTLWSMSPSERIALGFPPGSVVRYRCILSGFHALEEAMGAGFFVGHDHELTADRVTGEVDECPAGCPFTTASLDEVATGLVQASLPSAWTPPGVVAIDGTDIESAYRARAQSPTADAHDRPAADKEARWAKRTSTDRRPTELYFGYEAHIATYAPEPAGEPLPQLAAGLALRPGVRDRAGAALGILDALHNVTEVLLDRGYTTSRAVNLARPLRERGITMTMDLHSSQRGVRPGPITGSLWIDGALYSDALPDPLRHLEPPKIGDTATEKARARELFDKRDAYRFTPLTRRRDERGSQRWKGPALAGHLRCPNTPASMRLGRHLPTARCVRGRTCACGRTVTVPDTELERDRQPLAWQSTRWALSFNRRSLIEGLNAQLRYQVRNVNRGYFRVPGLIATTLLLAITLAAHNVDRLHGWHLARHRPDPWQIELGEEPSIEPLDRHTWTRGRRRPFRE</sequence>
<feature type="region of interest" description="Disordered" evidence="1">
    <location>
        <begin position="187"/>
        <end position="212"/>
    </location>
</feature>
<feature type="compositionally biased region" description="Basic and acidic residues" evidence="1">
    <location>
        <begin position="194"/>
        <end position="212"/>
    </location>
</feature>
<reference evidence="2 3" key="1">
    <citation type="submission" date="2020-08" db="EMBL/GenBank/DDBJ databases">
        <title>The Agave Microbiome: Exploring the role of microbial communities in plant adaptations to desert environments.</title>
        <authorList>
            <person name="Partida-Martinez L.P."/>
        </authorList>
    </citation>
    <scope>NUCLEOTIDE SEQUENCE [LARGE SCALE GENOMIC DNA]</scope>
    <source>
        <strain evidence="2 3">RAS26</strain>
    </source>
</reference>
<dbReference type="EMBL" id="JACHVX010000008">
    <property type="protein sequence ID" value="MBB2925187.1"/>
    <property type="molecule type" value="Genomic_DNA"/>
</dbReference>
<dbReference type="Proteomes" id="UP000518206">
    <property type="component" value="Unassembled WGS sequence"/>
</dbReference>
<name>A0A7W4UJ92_9CELL</name>
<evidence type="ECO:0000256" key="1">
    <source>
        <dbReference type="SAM" id="MobiDB-lite"/>
    </source>
</evidence>